<dbReference type="SMART" id="SM00316">
    <property type="entry name" value="S1"/>
    <property type="match status" value="1"/>
</dbReference>
<name>A0A264W0E5_9BACL</name>
<dbReference type="GO" id="GO:1990904">
    <property type="term" value="C:ribonucleoprotein complex"/>
    <property type="evidence" value="ECO:0007669"/>
    <property type="project" value="UniProtKB-KW"/>
</dbReference>
<dbReference type="Proteomes" id="UP000217065">
    <property type="component" value="Unassembled WGS sequence"/>
</dbReference>
<dbReference type="GO" id="GO:0005840">
    <property type="term" value="C:ribosome"/>
    <property type="evidence" value="ECO:0007669"/>
    <property type="project" value="UniProtKB-KW"/>
</dbReference>
<dbReference type="GO" id="GO:0005737">
    <property type="term" value="C:cytoplasm"/>
    <property type="evidence" value="ECO:0007669"/>
    <property type="project" value="UniProtKB-ARBA"/>
</dbReference>
<evidence type="ECO:0000259" key="4">
    <source>
        <dbReference type="PROSITE" id="PS50126"/>
    </source>
</evidence>
<keyword evidence="3" id="KW-0687">Ribonucleoprotein</keyword>
<dbReference type="Pfam" id="PF00575">
    <property type="entry name" value="S1"/>
    <property type="match status" value="1"/>
</dbReference>
<proteinExistence type="inferred from homology"/>
<keyword evidence="2" id="KW-0689">Ribosomal protein</keyword>
<dbReference type="EMBL" id="NOKQ01000310">
    <property type="protein sequence ID" value="OZS77034.1"/>
    <property type="molecule type" value="Genomic_DNA"/>
</dbReference>
<accession>A0A264W0E5</accession>
<evidence type="ECO:0000313" key="5">
    <source>
        <dbReference type="EMBL" id="OZS77034.1"/>
    </source>
</evidence>
<dbReference type="FunFam" id="2.40.50.140:FF:000051">
    <property type="entry name" value="RNA-binding transcriptional accessory protein"/>
    <property type="match status" value="1"/>
</dbReference>
<dbReference type="InterPro" id="IPR035104">
    <property type="entry name" value="Ribosomal_protein_S1-like"/>
</dbReference>
<dbReference type="NCBIfam" id="NF040579">
    <property type="entry name" value="S1_dom_CvfD"/>
    <property type="match status" value="1"/>
</dbReference>
<dbReference type="GO" id="GO:0003735">
    <property type="term" value="F:structural constituent of ribosome"/>
    <property type="evidence" value="ECO:0007669"/>
    <property type="project" value="TreeGrafter"/>
</dbReference>
<reference evidence="5 6" key="1">
    <citation type="submission" date="2017-07" db="EMBL/GenBank/DDBJ databases">
        <title>Tetzosporium hominis gen.nov. sp.nov.</title>
        <authorList>
            <person name="Tetz G."/>
            <person name="Tetz V."/>
        </authorList>
    </citation>
    <scope>NUCLEOTIDE SEQUENCE [LARGE SCALE GENOMIC DNA]</scope>
    <source>
        <strain evidence="5 6">VT-49</strain>
    </source>
</reference>
<dbReference type="PROSITE" id="PS50126">
    <property type="entry name" value="S1"/>
    <property type="match status" value="1"/>
</dbReference>
<dbReference type="InterPro" id="IPR050437">
    <property type="entry name" value="Ribos_protein_bS1-like"/>
</dbReference>
<dbReference type="InterPro" id="IPR012340">
    <property type="entry name" value="NA-bd_OB-fold"/>
</dbReference>
<comment type="similarity">
    <text evidence="1">Belongs to the bacterial ribosomal protein bS1 family.</text>
</comment>
<evidence type="ECO:0000256" key="1">
    <source>
        <dbReference type="ARBA" id="ARBA00006767"/>
    </source>
</evidence>
<dbReference type="GO" id="GO:0003729">
    <property type="term" value="F:mRNA binding"/>
    <property type="evidence" value="ECO:0007669"/>
    <property type="project" value="UniProtKB-ARBA"/>
</dbReference>
<gene>
    <name evidence="5" type="ORF">CF394_13890</name>
</gene>
<dbReference type="GO" id="GO:0006412">
    <property type="term" value="P:translation"/>
    <property type="evidence" value="ECO:0007669"/>
    <property type="project" value="TreeGrafter"/>
</dbReference>
<dbReference type="OrthoDB" id="9810507at2"/>
<sequence length="123" mass="13991">MKNYKVGDVVTGIVTGIQPYGAFVSLSDDTQGLIHISEITYGYVRDIHDFLQVGQAVKVKVLEIDRKENKISLSLRALQDRPFYHRRDDKGRVPLQERIDEQDAGGFDTLKSKLDGWIKKSLK</sequence>
<dbReference type="NCBIfam" id="NF005973">
    <property type="entry name" value="PRK08059.1"/>
    <property type="match status" value="1"/>
</dbReference>
<evidence type="ECO:0000313" key="6">
    <source>
        <dbReference type="Proteomes" id="UP000217065"/>
    </source>
</evidence>
<evidence type="ECO:0000256" key="3">
    <source>
        <dbReference type="ARBA" id="ARBA00023274"/>
    </source>
</evidence>
<dbReference type="Gene3D" id="2.40.50.140">
    <property type="entry name" value="Nucleic acid-binding proteins"/>
    <property type="match status" value="1"/>
</dbReference>
<evidence type="ECO:0000256" key="2">
    <source>
        <dbReference type="ARBA" id="ARBA00022980"/>
    </source>
</evidence>
<feature type="domain" description="S1 motif" evidence="4">
    <location>
        <begin position="7"/>
        <end position="76"/>
    </location>
</feature>
<dbReference type="SUPFAM" id="SSF50249">
    <property type="entry name" value="Nucleic acid-binding proteins"/>
    <property type="match status" value="1"/>
</dbReference>
<dbReference type="AlphaFoldDB" id="A0A264W0E5"/>
<comment type="caution">
    <text evidence="5">The sequence shown here is derived from an EMBL/GenBank/DDBJ whole genome shotgun (WGS) entry which is preliminary data.</text>
</comment>
<keyword evidence="6" id="KW-1185">Reference proteome</keyword>
<protein>
    <submittedName>
        <fullName evidence="5">RNA-binding protein S1</fullName>
    </submittedName>
</protein>
<dbReference type="PANTHER" id="PTHR10724:SF7">
    <property type="entry name" value="SMALL RIBOSOMAL SUBUNIT PROTEIN BS1C"/>
    <property type="match status" value="1"/>
</dbReference>
<organism evidence="5 6">
    <name type="scientific">Tetzosporium hominis</name>
    <dbReference type="NCBI Taxonomy" id="2020506"/>
    <lineage>
        <taxon>Bacteria</taxon>
        <taxon>Bacillati</taxon>
        <taxon>Bacillota</taxon>
        <taxon>Bacilli</taxon>
        <taxon>Bacillales</taxon>
        <taxon>Caryophanaceae</taxon>
        <taxon>Tetzosporium</taxon>
    </lineage>
</organism>
<dbReference type="InterPro" id="IPR003029">
    <property type="entry name" value="S1_domain"/>
</dbReference>
<dbReference type="PANTHER" id="PTHR10724">
    <property type="entry name" value="30S RIBOSOMAL PROTEIN S1"/>
    <property type="match status" value="1"/>
</dbReference>
<dbReference type="PRINTS" id="PR00681">
    <property type="entry name" value="RIBOSOMALS1"/>
</dbReference>
<dbReference type="RefSeq" id="WP_094944412.1">
    <property type="nucleotide sequence ID" value="NZ_NOKQ01000310.1"/>
</dbReference>